<dbReference type="GO" id="GO:0006605">
    <property type="term" value="P:protein targeting"/>
    <property type="evidence" value="ECO:0007669"/>
    <property type="project" value="InterPro"/>
</dbReference>
<dbReference type="Proteomes" id="UP000663882">
    <property type="component" value="Unassembled WGS sequence"/>
</dbReference>
<keyword evidence="4" id="KW-0813">Transport</keyword>
<dbReference type="InterPro" id="IPR014001">
    <property type="entry name" value="Helicase_ATP-bd"/>
</dbReference>
<dbReference type="Pfam" id="PF13374">
    <property type="entry name" value="TPR_10"/>
    <property type="match status" value="1"/>
</dbReference>
<dbReference type="InterPro" id="IPR006597">
    <property type="entry name" value="Sel1-like"/>
</dbReference>
<dbReference type="SMART" id="SM00957">
    <property type="entry name" value="SecA_DEAD"/>
    <property type="match status" value="1"/>
</dbReference>
<dbReference type="InterPro" id="IPR000185">
    <property type="entry name" value="SecA"/>
</dbReference>
<dbReference type="PANTHER" id="PTHR45641:SF1">
    <property type="entry name" value="AAA+ ATPASE DOMAIN-CONTAINING PROTEIN"/>
    <property type="match status" value="1"/>
</dbReference>
<dbReference type="PROSITE" id="PS51196">
    <property type="entry name" value="SECA_MOTOR_DEAD"/>
    <property type="match status" value="1"/>
</dbReference>
<accession>A0A814LLF7</accession>
<feature type="repeat" description="TPR" evidence="6">
    <location>
        <begin position="253"/>
        <end position="286"/>
    </location>
</feature>
<dbReference type="SMART" id="SM00671">
    <property type="entry name" value="SEL1"/>
    <property type="match status" value="4"/>
</dbReference>
<keyword evidence="1" id="KW-0963">Cytoplasm</keyword>
<dbReference type="Gene3D" id="1.25.40.10">
    <property type="entry name" value="Tetratricopeptide repeat domain"/>
    <property type="match status" value="3"/>
</dbReference>
<feature type="repeat" description="TPR" evidence="6">
    <location>
        <begin position="379"/>
        <end position="412"/>
    </location>
</feature>
<feature type="repeat" description="TPR" evidence="6">
    <location>
        <begin position="337"/>
        <end position="370"/>
    </location>
</feature>
<dbReference type="EMBL" id="CAJNOO010000935">
    <property type="protein sequence ID" value="CAF1065280.1"/>
    <property type="molecule type" value="Genomic_DNA"/>
</dbReference>
<dbReference type="SUPFAM" id="SSF48452">
    <property type="entry name" value="TPR-like"/>
    <property type="match status" value="1"/>
</dbReference>
<dbReference type="InterPro" id="IPR011990">
    <property type="entry name" value="TPR-like_helical_dom_sf"/>
</dbReference>
<feature type="domain" description="Helicase C-terminal" evidence="8">
    <location>
        <begin position="1153"/>
        <end position="1317"/>
    </location>
</feature>
<dbReference type="InterPro" id="IPR019734">
    <property type="entry name" value="TPR_rpt"/>
</dbReference>
<evidence type="ECO:0000259" key="9">
    <source>
        <dbReference type="PROSITE" id="PS51196"/>
    </source>
</evidence>
<dbReference type="Gene3D" id="3.40.50.300">
    <property type="entry name" value="P-loop containing nucleotide triphosphate hydrolases"/>
    <property type="match status" value="2"/>
</dbReference>
<evidence type="ECO:0008006" key="12">
    <source>
        <dbReference type="Google" id="ProtNLM"/>
    </source>
</evidence>
<feature type="repeat" description="TPR" evidence="6">
    <location>
        <begin position="211"/>
        <end position="244"/>
    </location>
</feature>
<dbReference type="InterPro" id="IPR001650">
    <property type="entry name" value="Helicase_C-like"/>
</dbReference>
<dbReference type="Pfam" id="PF13424">
    <property type="entry name" value="TPR_12"/>
    <property type="match status" value="4"/>
</dbReference>
<feature type="repeat" description="TPR" evidence="6">
    <location>
        <begin position="48"/>
        <end position="81"/>
    </location>
</feature>
<dbReference type="GO" id="GO:0006886">
    <property type="term" value="P:intracellular protein transport"/>
    <property type="evidence" value="ECO:0007669"/>
    <property type="project" value="InterPro"/>
</dbReference>
<protein>
    <recommendedName>
        <fullName evidence="12">Protein translocase subunit SecA</fullName>
    </recommendedName>
</protein>
<feature type="domain" description="SecA family profile" evidence="9">
    <location>
        <begin position="733"/>
        <end position="1303"/>
    </location>
</feature>
<keyword evidence="2" id="KW-0677">Repeat</keyword>
<dbReference type="SUPFAM" id="SSF52540">
    <property type="entry name" value="P-loop containing nucleoside triphosphate hydrolases"/>
    <property type="match status" value="2"/>
</dbReference>
<feature type="repeat" description="TPR" evidence="6">
    <location>
        <begin position="295"/>
        <end position="328"/>
    </location>
</feature>
<evidence type="ECO:0000313" key="11">
    <source>
        <dbReference type="Proteomes" id="UP000663882"/>
    </source>
</evidence>
<organism evidence="10 11">
    <name type="scientific">Rotaria sordida</name>
    <dbReference type="NCBI Taxonomy" id="392033"/>
    <lineage>
        <taxon>Eukaryota</taxon>
        <taxon>Metazoa</taxon>
        <taxon>Spiralia</taxon>
        <taxon>Gnathifera</taxon>
        <taxon>Rotifera</taxon>
        <taxon>Eurotatoria</taxon>
        <taxon>Bdelloidea</taxon>
        <taxon>Philodinida</taxon>
        <taxon>Philodinidae</taxon>
        <taxon>Rotaria</taxon>
    </lineage>
</organism>
<proteinExistence type="predicted"/>
<dbReference type="InterPro" id="IPR011130">
    <property type="entry name" value="SecA_preprotein_X-link_dom"/>
</dbReference>
<dbReference type="InterPro" id="IPR036670">
    <property type="entry name" value="SecA_X-link_sf"/>
</dbReference>
<dbReference type="InterPro" id="IPR027417">
    <property type="entry name" value="P-loop_NTPase"/>
</dbReference>
<reference evidence="10" key="1">
    <citation type="submission" date="2021-02" db="EMBL/GenBank/DDBJ databases">
        <authorList>
            <person name="Nowell W R."/>
        </authorList>
    </citation>
    <scope>NUCLEOTIDE SEQUENCE</scope>
</reference>
<keyword evidence="4" id="KW-0653">Protein transport</keyword>
<dbReference type="SMART" id="SM00028">
    <property type="entry name" value="TPR"/>
    <property type="match status" value="10"/>
</dbReference>
<dbReference type="GO" id="GO:0016020">
    <property type="term" value="C:membrane"/>
    <property type="evidence" value="ECO:0007669"/>
    <property type="project" value="InterPro"/>
</dbReference>
<dbReference type="PROSITE" id="PS51194">
    <property type="entry name" value="HELICASE_CTER"/>
    <property type="match status" value="1"/>
</dbReference>
<keyword evidence="3 6" id="KW-0802">TPR repeat</keyword>
<dbReference type="SMART" id="SM00490">
    <property type="entry name" value="HELICc"/>
    <property type="match status" value="1"/>
</dbReference>
<evidence type="ECO:0000259" key="7">
    <source>
        <dbReference type="PROSITE" id="PS51192"/>
    </source>
</evidence>
<dbReference type="PANTHER" id="PTHR45641">
    <property type="entry name" value="TETRATRICOPEPTIDE REPEAT PROTEIN (AFU_ORTHOLOGUE AFUA_6G03870)"/>
    <property type="match status" value="1"/>
</dbReference>
<evidence type="ECO:0000256" key="3">
    <source>
        <dbReference type="ARBA" id="ARBA00022803"/>
    </source>
</evidence>
<evidence type="ECO:0000256" key="1">
    <source>
        <dbReference type="ARBA" id="ARBA00022490"/>
    </source>
</evidence>
<evidence type="ECO:0000256" key="2">
    <source>
        <dbReference type="ARBA" id="ARBA00022737"/>
    </source>
</evidence>
<dbReference type="Pfam" id="PF07517">
    <property type="entry name" value="SecA_DEAD"/>
    <property type="match status" value="1"/>
</dbReference>
<feature type="repeat" description="TPR" evidence="6">
    <location>
        <begin position="169"/>
        <end position="202"/>
    </location>
</feature>
<dbReference type="GO" id="GO:0005524">
    <property type="term" value="F:ATP binding"/>
    <property type="evidence" value="ECO:0007669"/>
    <property type="project" value="InterPro"/>
</dbReference>
<keyword evidence="5" id="KW-0811">Translocation</keyword>
<name>A0A814LLF7_9BILA</name>
<evidence type="ECO:0000313" key="10">
    <source>
        <dbReference type="EMBL" id="CAF1065280.1"/>
    </source>
</evidence>
<dbReference type="InterPro" id="IPR014018">
    <property type="entry name" value="SecA_motor_DEAD"/>
</dbReference>
<dbReference type="PROSITE" id="PS51192">
    <property type="entry name" value="HELICASE_ATP_BIND_1"/>
    <property type="match status" value="1"/>
</dbReference>
<comment type="caution">
    <text evidence="10">The sequence shown here is derived from an EMBL/GenBank/DDBJ whole genome shotgun (WGS) entry which is preliminary data.</text>
</comment>
<dbReference type="PROSITE" id="PS50293">
    <property type="entry name" value="TPR_REGION"/>
    <property type="match status" value="6"/>
</dbReference>
<dbReference type="OrthoDB" id="27934at2759"/>
<dbReference type="SUPFAM" id="SSF81767">
    <property type="entry name" value="Pre-protein crosslinking domain of SecA"/>
    <property type="match status" value="1"/>
</dbReference>
<feature type="domain" description="Helicase ATP-binding" evidence="7">
    <location>
        <begin position="821"/>
        <end position="980"/>
    </location>
</feature>
<evidence type="ECO:0000259" key="8">
    <source>
        <dbReference type="PROSITE" id="PS51194"/>
    </source>
</evidence>
<dbReference type="PRINTS" id="PR00906">
    <property type="entry name" value="SECA"/>
</dbReference>
<dbReference type="PROSITE" id="PS50005">
    <property type="entry name" value="TPR"/>
    <property type="match status" value="8"/>
</dbReference>
<dbReference type="SUPFAM" id="SSF81901">
    <property type="entry name" value="HCP-like"/>
    <property type="match status" value="1"/>
</dbReference>
<gene>
    <name evidence="10" type="ORF">RFH988_LOCUS17477</name>
</gene>
<evidence type="ECO:0000256" key="6">
    <source>
        <dbReference type="PROSITE-ProRule" id="PRU00339"/>
    </source>
</evidence>
<dbReference type="InterPro" id="IPR011115">
    <property type="entry name" value="SecA_DEAD"/>
</dbReference>
<evidence type="ECO:0000256" key="5">
    <source>
        <dbReference type="ARBA" id="ARBA00023010"/>
    </source>
</evidence>
<dbReference type="Gene3D" id="3.90.1440.10">
    <property type="entry name" value="SecA, preprotein cross-linking domain"/>
    <property type="match status" value="1"/>
</dbReference>
<dbReference type="Pfam" id="PF01043">
    <property type="entry name" value="SecA_PP_bind"/>
    <property type="match status" value="1"/>
</dbReference>
<evidence type="ECO:0000256" key="4">
    <source>
        <dbReference type="ARBA" id="ARBA00022927"/>
    </source>
</evidence>
<sequence length="1880" mass="214845">MHAVFRIGEIRKLDKKNPLYEVHLKLTSDDDQQLRRLTDRIREESSGGTGWHRMGQLLLKIGQFNKAEELYTPLLEQASNDSARAYIYHQLGWVKQDQGQHKEAASFYEMSIKIKRKTLPEDHPSLANTYNNIALACDNMGDYSKAVEFYKKTIKIKEKALSSNDPDLALSYDNIGAVYNNMGDYSKALEFYEKALKIREKALPSNHPDLASSYNNIGLAYNNMGNYPKALEFYEKSHKILEKALPPNHPSFATPYNNIGQVYNNTGDYLKALEIYEKSLKIREKALPPNHPSLATSYNNIGQVYNNMGDYSKALEFHEKSLQIEDKALPPNHPDLAYSYNNIGGVYKNMGDYSKALEFYEKAVKIREKALPPNHPSLATSYNNIGQVYNNIDDYSKALEFYEKALKIREKAFPPNNLDLAISYGNIGGVLGVAKKVFDGNIWNSDGKLCSSADWSNENLFKSICLKFFEFHKIGWTYEQKAHLLFIIVDWTSSSAPSDRKLKLQHLLNIISDDTIVSLVSADQILNVIQTQPSTDWSSTLLSLVTYQIDNNFKFPDEWLKSYISPSPIDPISSNNDLINTTTEIERTRIRTDTERCLEQKESDLLRVSLQTIDSIPFHNFHYSPEPEPLEEYQSILNENLKELTYLKWPASDITSIKSVILNPHNFNNLDILKTSILLIETIVTNRLSESNTVKRIVKCLLAKPNNSRIWMEELQKIVKESGTGKSLQSLLEELISLNPNLTNHSELKHIFQTVMNYHTNNVSHWTVHDIKNWSRTHSSTHSHPFSSDADCYKMAIIVRAACLHKQYLPRDIQILSVILMLTHNTPGGRIEQIKTGEGKSIIVCMLAVYLAVGKQGKKVDIITTSEVLAIRDTEEFKDFYDMLNLTCTHNCRDGRENDKTNYSLDIVYGTINHFAGDLLRTEFYLQNVRQNRPYDVAIVDEVDSMFIDQSNSYTQLASLTPGMKSLTIIFRLIWNCFSTYHISSTGRDNDEDNDCFVMKNEQNESCQINILTFIKKKLEDRNLLRYPNYRQQYIQSKLRAWIQSCKHAMYSMHENIDYVISDDGKIVVVDYQNTGVSQTNMHWNDGLHQFLQLKHNLRLSPERMCDSFFSNVTYFKKYQPNLYGVTGTIGTKASQDFVRDVYGVDVVFVPKYLDSDFRICPDQVAQSREHQTIADAEDIAKKLKFSQHRNVKLYVRSDLKQHVKPEDIHEGDIIVATNLAGRGTDMKPVTAVNDRGGLHVIVTFLPRNLRIEQQAFGRAGRQGKPGSACLMIYQDMPPELYSFIDEAQLIERIKVARDKNEVKMIQQVLSLVRKIEAKDQLLKQFLDLVHSERDSIDFGNNKTYRPGFDSMRETWANFCSKIDDLHNETEIQREYQTFANSIRTRLEQSLTLKRNVAPRYTLIPLNHQLVSIAVTDQEHEKQIAENDIEILNALIEYPKYLIDAGINELCGKKPSGARLRSLKLLQAAQQLDNTDFITYYNQIPSLIDQEKIADAKQAFTNALEQEMHYREMLNIFNAVQPSDENKKEQQQPRSLAEILFLNIVKAYIQGAKDQLKKFDSDKHEIECKIEYWKEAVEEQLKSTKYAHLMAELEDERMEWAFEGLQFRYQFAITAKRSWWKTLFVFIIGIAQVVGGAILCRYGHVKFGTSMIGQGLVDVFTAVFTKITDDFSISDYLKNKIVSYGTQLFGLGMLDRFVTPLMSTQTINIIGFGVKTVHELATNGINLDSLKNVALGALQVAGVNGNSLKCAKTIMENIDTATALISGDFKQIMNVKTVNNFLQLFGGENALLKGKEKEILSRALNFSVDLSHFDINNPLSSAFKLVEKQIGSLPVTQLIVSALPQALEEEYAKRKKDINQLIHTTIDLVNSSDGIHSFFR</sequence>
<feature type="repeat" description="TPR" evidence="6">
    <location>
        <begin position="127"/>
        <end position="160"/>
    </location>
</feature>
<dbReference type="GO" id="GO:0017038">
    <property type="term" value="P:protein import"/>
    <property type="evidence" value="ECO:0007669"/>
    <property type="project" value="InterPro"/>
</dbReference>